<name>A0A418VE54_RHOPL</name>
<dbReference type="EMBL" id="QYYD01000011">
    <property type="protein sequence ID" value="RJF74381.1"/>
    <property type="molecule type" value="Genomic_DNA"/>
</dbReference>
<dbReference type="Proteomes" id="UP000285523">
    <property type="component" value="Unassembled WGS sequence"/>
</dbReference>
<gene>
    <name evidence="1" type="ORF">D4Q52_12280</name>
</gene>
<protein>
    <submittedName>
        <fullName evidence="1">TIGR03809 family protein</fullName>
    </submittedName>
</protein>
<evidence type="ECO:0000313" key="2">
    <source>
        <dbReference type="Proteomes" id="UP000285523"/>
    </source>
</evidence>
<organism evidence="1 2">
    <name type="scientific">Rhodopseudomonas palustris</name>
    <dbReference type="NCBI Taxonomy" id="1076"/>
    <lineage>
        <taxon>Bacteria</taxon>
        <taxon>Pseudomonadati</taxon>
        <taxon>Pseudomonadota</taxon>
        <taxon>Alphaproteobacteria</taxon>
        <taxon>Hyphomicrobiales</taxon>
        <taxon>Nitrobacteraceae</taxon>
        <taxon>Rhodopseudomonas</taxon>
    </lineage>
</organism>
<dbReference type="OrthoDB" id="8127035at2"/>
<accession>A0A418VE54</accession>
<comment type="caution">
    <text evidence="1">The sequence shown here is derived from an EMBL/GenBank/DDBJ whole genome shotgun (WGS) entry which is preliminary data.</text>
</comment>
<reference evidence="1 2" key="1">
    <citation type="submission" date="2018-09" db="EMBL/GenBank/DDBJ databases">
        <title>Draft genome sequence of Rhodopseudomonas palustris 2.1.18.</title>
        <authorList>
            <person name="Robertson S.L."/>
            <person name="Meyer T.E."/>
            <person name="Kyndt J.A."/>
        </authorList>
    </citation>
    <scope>NUCLEOTIDE SEQUENCE [LARGE SCALE GENOMIC DNA]</scope>
    <source>
        <strain evidence="1 2">2.1.18</strain>
    </source>
</reference>
<dbReference type="AlphaFoldDB" id="A0A418VE54"/>
<sequence>MEVTDAMRGRAIVERWCVLAEQRLEYLTDLFETGRWRRFFTETAFLENIQEAKAAVDTWQDLLYREATVDNHPIDLSWLGHNKDLAPRPIFYLSDETAIEPTRVFNVIPPPAAPEPVQIYSATLPASPECDRSDFDPIEAAAPHLCIVPPAEPELAIEPPILDESKDAPPAWQHALDVAVLAERYPLLRRAG</sequence>
<dbReference type="InterPro" id="IPR022268">
    <property type="entry name" value="CHP03809"/>
</dbReference>
<dbReference type="RefSeq" id="WP_119856956.1">
    <property type="nucleotide sequence ID" value="NZ_QYYD01000011.1"/>
</dbReference>
<evidence type="ECO:0000313" key="1">
    <source>
        <dbReference type="EMBL" id="RJF74381.1"/>
    </source>
</evidence>
<dbReference type="NCBIfam" id="TIGR03809">
    <property type="entry name" value="TIGR03809 family protein"/>
    <property type="match status" value="1"/>
</dbReference>
<proteinExistence type="predicted"/>